<protein>
    <recommendedName>
        <fullName evidence="17">Agrin</fullName>
    </recommendedName>
</protein>
<dbReference type="PROSITE" id="PS50025">
    <property type="entry name" value="LAM_G_DOMAIN"/>
    <property type="match status" value="2"/>
</dbReference>
<evidence type="ECO:0000313" key="15">
    <source>
        <dbReference type="Ensembl" id="ENSEBUP00000008315.1"/>
    </source>
</evidence>
<keyword evidence="3 6" id="KW-1015">Disulfide bond</keyword>
<dbReference type="Proteomes" id="UP000694388">
    <property type="component" value="Unplaced"/>
</dbReference>
<dbReference type="InterPro" id="IPR002049">
    <property type="entry name" value="LE_dom"/>
</dbReference>
<feature type="domain" description="Kazal-like" evidence="14">
    <location>
        <begin position="296"/>
        <end position="344"/>
    </location>
</feature>
<evidence type="ECO:0000256" key="3">
    <source>
        <dbReference type="ARBA" id="ARBA00023157"/>
    </source>
</evidence>
<dbReference type="AlphaFoldDB" id="A0A8C4Q109"/>
<dbReference type="CDD" id="cd00055">
    <property type="entry name" value="EGF_Lam"/>
    <property type="match status" value="2"/>
</dbReference>
<dbReference type="Pfam" id="PF07648">
    <property type="entry name" value="Kazal_2"/>
    <property type="match status" value="3"/>
</dbReference>
<dbReference type="InterPro" id="IPR001791">
    <property type="entry name" value="Laminin_G"/>
</dbReference>
<evidence type="ECO:0000256" key="1">
    <source>
        <dbReference type="ARBA" id="ARBA00022737"/>
    </source>
</evidence>
<dbReference type="CDD" id="cd00104">
    <property type="entry name" value="KAZAL_FS"/>
    <property type="match status" value="3"/>
</dbReference>
<evidence type="ECO:0000256" key="4">
    <source>
        <dbReference type="ARBA" id="ARBA00023180"/>
    </source>
</evidence>
<dbReference type="SMART" id="SM00057">
    <property type="entry name" value="FIMAC"/>
    <property type="match status" value="2"/>
</dbReference>
<keyword evidence="4" id="KW-0325">Glycoprotein</keyword>
<evidence type="ECO:0000256" key="8">
    <source>
        <dbReference type="SAM" id="MobiDB-lite"/>
    </source>
</evidence>
<dbReference type="InterPro" id="IPR003884">
    <property type="entry name" value="FacI_MAC"/>
</dbReference>
<dbReference type="SMART" id="SM00179">
    <property type="entry name" value="EGF_CA"/>
    <property type="match status" value="1"/>
</dbReference>
<keyword evidence="2" id="KW-0221">Differentiation</keyword>
<dbReference type="InterPro" id="IPR002350">
    <property type="entry name" value="Kazal_dom"/>
</dbReference>
<dbReference type="SUPFAM" id="SSF57184">
    <property type="entry name" value="Growth factor receptor domain"/>
    <property type="match status" value="1"/>
</dbReference>
<dbReference type="Gene3D" id="2.10.25.10">
    <property type="entry name" value="Laminin"/>
    <property type="match status" value="3"/>
</dbReference>
<dbReference type="InterPro" id="IPR009030">
    <property type="entry name" value="Growth_fac_rcpt_cys_sf"/>
</dbReference>
<keyword evidence="16" id="KW-1185">Reference proteome</keyword>
<feature type="signal peptide" evidence="9">
    <location>
        <begin position="1"/>
        <end position="35"/>
    </location>
</feature>
<dbReference type="GO" id="GO:0005604">
    <property type="term" value="C:basement membrane"/>
    <property type="evidence" value="ECO:0007669"/>
    <property type="project" value="UniProtKB-ARBA"/>
</dbReference>
<dbReference type="PANTHER" id="PTHR15036:SF83">
    <property type="entry name" value="AGRIN"/>
    <property type="match status" value="1"/>
</dbReference>
<evidence type="ECO:0000256" key="7">
    <source>
        <dbReference type="PROSITE-ProRule" id="PRU00460"/>
    </source>
</evidence>
<feature type="disulfide bond" evidence="7">
    <location>
        <begin position="347"/>
        <end position="359"/>
    </location>
</feature>
<evidence type="ECO:0000256" key="5">
    <source>
        <dbReference type="ARBA" id="ARBA00023292"/>
    </source>
</evidence>
<dbReference type="GO" id="GO:0005509">
    <property type="term" value="F:calcium ion binding"/>
    <property type="evidence" value="ECO:0007669"/>
    <property type="project" value="InterPro"/>
</dbReference>
<reference evidence="15" key="2">
    <citation type="submission" date="2025-09" db="UniProtKB">
        <authorList>
            <consortium name="Ensembl"/>
        </authorList>
    </citation>
    <scope>IDENTIFICATION</scope>
</reference>
<dbReference type="InterPro" id="IPR004850">
    <property type="entry name" value="NtA_dom"/>
</dbReference>
<dbReference type="GO" id="GO:0030154">
    <property type="term" value="P:cell differentiation"/>
    <property type="evidence" value="ECO:0007669"/>
    <property type="project" value="UniProtKB-KW"/>
</dbReference>
<evidence type="ECO:0000256" key="9">
    <source>
        <dbReference type="SAM" id="SignalP"/>
    </source>
</evidence>
<evidence type="ECO:0000259" key="10">
    <source>
        <dbReference type="PROSITE" id="PS50025"/>
    </source>
</evidence>
<feature type="disulfide bond" evidence="7">
    <location>
        <begin position="349"/>
        <end position="366"/>
    </location>
</feature>
<feature type="chain" id="PRO_5034918687" description="Agrin" evidence="9">
    <location>
        <begin position="36"/>
        <end position="1176"/>
    </location>
</feature>
<feature type="domain" description="Laminin EGF-like" evidence="12">
    <location>
        <begin position="347"/>
        <end position="399"/>
    </location>
</feature>
<dbReference type="OMA" id="QKCTICT"/>
<dbReference type="PRINTS" id="PR00011">
    <property type="entry name" value="EGFLAMININ"/>
</dbReference>
<dbReference type="SMART" id="SM00180">
    <property type="entry name" value="EGF_Lam"/>
    <property type="match status" value="2"/>
</dbReference>
<keyword evidence="6" id="KW-0245">EGF-like domain</keyword>
<dbReference type="Ensembl" id="ENSEBUT00000008813.1">
    <property type="protein sequence ID" value="ENSEBUP00000008315.1"/>
    <property type="gene ID" value="ENSEBUG00000005363.1"/>
</dbReference>
<dbReference type="InterPro" id="IPR050372">
    <property type="entry name" value="Neurexin-related_CASP"/>
</dbReference>
<dbReference type="FunFam" id="2.10.25.10:FF:000011">
    <property type="entry name" value="Cadherin EGF LAG seven-pass G-type receptor"/>
    <property type="match status" value="1"/>
</dbReference>
<dbReference type="Gene3D" id="2.60.120.200">
    <property type="match status" value="2"/>
</dbReference>
<comment type="caution">
    <text evidence="6">Lacks conserved residue(s) required for the propagation of feature annotation.</text>
</comment>
<name>A0A8C4Q109_EPTBU</name>
<dbReference type="GO" id="GO:0043236">
    <property type="term" value="F:laminin binding"/>
    <property type="evidence" value="ECO:0007669"/>
    <property type="project" value="InterPro"/>
</dbReference>
<dbReference type="SUPFAM" id="SSF100895">
    <property type="entry name" value="Kazal-type serine protease inhibitors"/>
    <property type="match status" value="2"/>
</dbReference>
<dbReference type="CDD" id="cd00054">
    <property type="entry name" value="EGF_CA"/>
    <property type="match status" value="1"/>
</dbReference>
<dbReference type="GO" id="GO:0005886">
    <property type="term" value="C:plasma membrane"/>
    <property type="evidence" value="ECO:0007669"/>
    <property type="project" value="GOC"/>
</dbReference>
<dbReference type="SUPFAM" id="SSF57196">
    <property type="entry name" value="EGF/Laminin"/>
    <property type="match status" value="1"/>
</dbReference>
<dbReference type="PROSITE" id="PS01248">
    <property type="entry name" value="EGF_LAM_1"/>
    <property type="match status" value="1"/>
</dbReference>
<dbReference type="SMART" id="SM00274">
    <property type="entry name" value="FOLN"/>
    <property type="match status" value="2"/>
</dbReference>
<dbReference type="InterPro" id="IPR013320">
    <property type="entry name" value="ConA-like_dom_sf"/>
</dbReference>
<dbReference type="Pfam" id="PF00008">
    <property type="entry name" value="EGF"/>
    <property type="match status" value="1"/>
</dbReference>
<reference evidence="15" key="1">
    <citation type="submission" date="2025-08" db="UniProtKB">
        <authorList>
            <consortium name="Ensembl"/>
        </authorList>
    </citation>
    <scope>IDENTIFICATION</scope>
</reference>
<dbReference type="PROSITE" id="PS50027">
    <property type="entry name" value="EGF_LAM_2"/>
    <property type="match status" value="2"/>
</dbReference>
<dbReference type="InterPro" id="IPR001881">
    <property type="entry name" value="EGF-like_Ca-bd_dom"/>
</dbReference>
<feature type="domain" description="Laminin G" evidence="10">
    <location>
        <begin position="994"/>
        <end position="1174"/>
    </location>
</feature>
<feature type="disulfide bond" evidence="7">
    <location>
        <begin position="402"/>
        <end position="419"/>
    </location>
</feature>
<keyword evidence="9" id="KW-0732">Signal</keyword>
<evidence type="ECO:0008006" key="17">
    <source>
        <dbReference type="Google" id="ProtNLM"/>
    </source>
</evidence>
<feature type="domain" description="Laminin EGF-like" evidence="12">
    <location>
        <begin position="400"/>
        <end position="446"/>
    </location>
</feature>
<dbReference type="InterPro" id="IPR000742">
    <property type="entry name" value="EGF"/>
</dbReference>
<dbReference type="Pfam" id="PF03146">
    <property type="entry name" value="NtA"/>
    <property type="match status" value="1"/>
</dbReference>
<dbReference type="SUPFAM" id="SSF50242">
    <property type="entry name" value="TIMP-like"/>
    <property type="match status" value="1"/>
</dbReference>
<feature type="disulfide bond" evidence="7">
    <location>
        <begin position="400"/>
        <end position="412"/>
    </location>
</feature>
<dbReference type="InterPro" id="IPR003645">
    <property type="entry name" value="Fol_N"/>
</dbReference>
<sequence>MDTARGTRVRRPCLSLSSLPAILCVLCASFSLCFTAVPACTEPPLLERASRATIVLTGTVREIRPVGRATPAWQVQVWRIMKGLDVLGVDNPFDKASSVLIHSTPSRAQICDAKAHVGDTRIFFLDFDATSSLQLSSSLVRISLRNLQNVEKAIVDHKRYFVTPEPPSLQHYSTPTPASPMVAPTHFKDLDFCDGMRCHYGAHCIAGKCECPECEVSSEDPVCGNDSVTYSSECELKRSACQMQLSLTVTFTGPCDDCMEGSGNEEGNERNDDCWMERCHRFGGRWDVDAEDGPCLCLFSCSDVSRNPVCGSDGIMYTGECDLRYMRCKTQKNITISARKSCKDASCNCNEHGSLSNTCDPHTGKCPCRKGVGGQNCDRCDPGFWGFRSLASGDDSCAPCQCNPLGSVRIDCNQMNGKCTCLEGIQGHHCDVCPDGRNLQHGGCQADAAHLTCEGIQCDPGAVCVLSAGKPTCECNRQCNETYPIPVCGSDNMTYKSHCHLLVSACSGVDVTMVHVGSCTDNVSWPDADQGSGELEGSGRDTESSGELAVGTAGVDGTTIPLATPTSVVLERSSCDNAPFGCCPDERTAAQNKQGLGCPETRLLAGTLHLEGPELRPWLTDPQSEQAAEVLSSVSGVLSGIIRDSEAGSSLLSLQLLSLSQIPESQQALATFHAHFDMDSAVNAEVVKQALQSAGHKDGPQLEMSFELTEPIVWLHKHEIHLNSEQSDAESPPAQSLAAPTSMATLETQKPKHLEGPEQRWVQSFIPFFNGKTSFIERPSLKSMLNNYPQKLTLKVIFLTDAEDGLIMYNGDRHDGQGDFVSLALSDSILEFRFDLGKGPAIIRSRNPLALGMWHEVRLERVGRKGTMWLDDAHAVSGESPGEHTSLNVKQPMYLGGVPNYQELSKNAAISKGLTGAIQLLTIGHVTASNLRDRNSRLVDVTNFRRHSCTRGLSPCRHGGHCQPRLALFSCLCPHGYSGKRCQKEGQLRSLGEEQPIAFSGQTFLEFHNGISYSDKSQANTSVELWIQPNSAPSGLLLWSGNPVPGADFLTLGLVDWHVELALNLGSGLLQLRSTVHLKPQHWFHIRAGRYLRSAWLQVGNESPVLGKTPGKAARLDTHGGLWIGATASTIPSDLIPSPAYAVGFRGCLRAMELGGQMVSLTRHFIHTSGFLYCPV</sequence>
<dbReference type="InterPro" id="IPR008993">
    <property type="entry name" value="TIMP-like_OB-fold"/>
</dbReference>
<feature type="domain" description="Kazal-like" evidence="14">
    <location>
        <begin position="474"/>
        <end position="521"/>
    </location>
</feature>
<dbReference type="GO" id="GO:0005576">
    <property type="term" value="C:extracellular region"/>
    <property type="evidence" value="ECO:0007669"/>
    <property type="project" value="UniProtKB-ARBA"/>
</dbReference>
<evidence type="ECO:0000259" key="14">
    <source>
        <dbReference type="PROSITE" id="PS51465"/>
    </source>
</evidence>
<dbReference type="GO" id="GO:0043113">
    <property type="term" value="P:receptor clustering"/>
    <property type="evidence" value="ECO:0007669"/>
    <property type="project" value="InterPro"/>
</dbReference>
<evidence type="ECO:0000259" key="13">
    <source>
        <dbReference type="PROSITE" id="PS51121"/>
    </source>
</evidence>
<dbReference type="PROSITE" id="PS01186">
    <property type="entry name" value="EGF_2"/>
    <property type="match status" value="1"/>
</dbReference>
<evidence type="ECO:0000313" key="16">
    <source>
        <dbReference type="Proteomes" id="UP000694388"/>
    </source>
</evidence>
<feature type="region of interest" description="Disordered" evidence="8">
    <location>
        <begin position="527"/>
        <end position="553"/>
    </location>
</feature>
<proteinExistence type="predicted"/>
<dbReference type="Gene3D" id="2.40.50.120">
    <property type="match status" value="1"/>
</dbReference>
<dbReference type="FunFam" id="2.60.120.200:FF:000031">
    <property type="entry name" value="NtA agrin"/>
    <property type="match status" value="1"/>
</dbReference>
<dbReference type="PANTHER" id="PTHR15036">
    <property type="entry name" value="PIKACHURIN-LIKE PROTEIN"/>
    <property type="match status" value="1"/>
</dbReference>
<dbReference type="PROSITE" id="PS50026">
    <property type="entry name" value="EGF_3"/>
    <property type="match status" value="1"/>
</dbReference>
<feature type="domain" description="EGF-like" evidence="11">
    <location>
        <begin position="945"/>
        <end position="983"/>
    </location>
</feature>
<feature type="domain" description="Laminin G" evidence="10">
    <location>
        <begin position="765"/>
        <end position="949"/>
    </location>
</feature>
<dbReference type="Pfam" id="PF00054">
    <property type="entry name" value="Laminin_G_1"/>
    <property type="match status" value="2"/>
</dbReference>
<evidence type="ECO:0000259" key="12">
    <source>
        <dbReference type="PROSITE" id="PS50027"/>
    </source>
</evidence>
<dbReference type="PROSITE" id="PS51121">
    <property type="entry name" value="NTA"/>
    <property type="match status" value="1"/>
</dbReference>
<keyword evidence="1" id="KW-0677">Repeat</keyword>
<evidence type="ECO:0000256" key="6">
    <source>
        <dbReference type="PROSITE-ProRule" id="PRU00076"/>
    </source>
</evidence>
<keyword evidence="5 7" id="KW-0424">Laminin EGF-like domain</keyword>
<feature type="domain" description="Kazal-like" evidence="14">
    <location>
        <begin position="210"/>
        <end position="257"/>
    </location>
</feature>
<dbReference type="Pfam" id="PF00053">
    <property type="entry name" value="EGF_laminin"/>
    <property type="match status" value="2"/>
</dbReference>
<dbReference type="CDD" id="cd00110">
    <property type="entry name" value="LamG"/>
    <property type="match status" value="2"/>
</dbReference>
<dbReference type="Gene3D" id="3.30.60.30">
    <property type="match status" value="3"/>
</dbReference>
<dbReference type="GeneTree" id="ENSGT00940000158337"/>
<dbReference type="SUPFAM" id="SSF49899">
    <property type="entry name" value="Concanavalin A-like lectins/glucanases"/>
    <property type="match status" value="2"/>
</dbReference>
<dbReference type="InterPro" id="IPR036058">
    <property type="entry name" value="Kazal_dom_sf"/>
</dbReference>
<dbReference type="SMART" id="SM00282">
    <property type="entry name" value="LamG"/>
    <property type="match status" value="2"/>
</dbReference>
<evidence type="ECO:0000259" key="11">
    <source>
        <dbReference type="PROSITE" id="PS50026"/>
    </source>
</evidence>
<organism evidence="15 16">
    <name type="scientific">Eptatretus burgeri</name>
    <name type="common">Inshore hagfish</name>
    <dbReference type="NCBI Taxonomy" id="7764"/>
    <lineage>
        <taxon>Eukaryota</taxon>
        <taxon>Metazoa</taxon>
        <taxon>Chordata</taxon>
        <taxon>Craniata</taxon>
        <taxon>Vertebrata</taxon>
        <taxon>Cyclostomata</taxon>
        <taxon>Myxini</taxon>
        <taxon>Myxiniformes</taxon>
        <taxon>Myxinidae</taxon>
        <taxon>Eptatretinae</taxon>
        <taxon>Eptatretus</taxon>
    </lineage>
</organism>
<dbReference type="PROSITE" id="PS51465">
    <property type="entry name" value="KAZAL_2"/>
    <property type="match status" value="3"/>
</dbReference>
<feature type="domain" description="NtA" evidence="13">
    <location>
        <begin position="40"/>
        <end position="166"/>
    </location>
</feature>
<evidence type="ECO:0000256" key="2">
    <source>
        <dbReference type="ARBA" id="ARBA00022782"/>
    </source>
</evidence>
<dbReference type="SMART" id="SM00181">
    <property type="entry name" value="EGF"/>
    <property type="match status" value="3"/>
</dbReference>
<accession>A0A8C4Q109</accession>
<dbReference type="PROSITE" id="PS00022">
    <property type="entry name" value="EGF_1"/>
    <property type="match status" value="1"/>
</dbReference>
<feature type="disulfide bond" evidence="6">
    <location>
        <begin position="973"/>
        <end position="982"/>
    </location>
</feature>
<feature type="disulfide bond" evidence="7">
    <location>
        <begin position="368"/>
        <end position="377"/>
    </location>
</feature>
<dbReference type="SMART" id="SM00280">
    <property type="entry name" value="KAZAL"/>
    <property type="match status" value="3"/>
</dbReference>
<feature type="disulfide bond" evidence="7">
    <location>
        <begin position="421"/>
        <end position="430"/>
    </location>
</feature>